<accession>A0A4U1GG25</accession>
<organism evidence="4 5">
    <name type="scientific">Pedobacter hiemivivus</name>
    <dbReference type="NCBI Taxonomy" id="2530454"/>
    <lineage>
        <taxon>Bacteria</taxon>
        <taxon>Pseudomonadati</taxon>
        <taxon>Bacteroidota</taxon>
        <taxon>Sphingobacteriia</taxon>
        <taxon>Sphingobacteriales</taxon>
        <taxon>Sphingobacteriaceae</taxon>
        <taxon>Pedobacter</taxon>
    </lineage>
</organism>
<reference evidence="4 5" key="1">
    <citation type="submission" date="2019-04" db="EMBL/GenBank/DDBJ databases">
        <title>Pedobacter sp. RP-1-16 sp. nov., isolated from Arctic soil.</title>
        <authorList>
            <person name="Dahal R.H."/>
            <person name="Kim D.-U."/>
        </authorList>
    </citation>
    <scope>NUCLEOTIDE SEQUENCE [LARGE SCALE GENOMIC DNA]</scope>
    <source>
        <strain evidence="4 5">RP-1-16</strain>
    </source>
</reference>
<dbReference type="Gene3D" id="2.60.120.1440">
    <property type="match status" value="1"/>
</dbReference>
<keyword evidence="1" id="KW-0812">Transmembrane</keyword>
<dbReference type="AlphaFoldDB" id="A0A4U1GG25"/>
<keyword evidence="1" id="KW-1133">Transmembrane helix</keyword>
<dbReference type="Pfam" id="PF16344">
    <property type="entry name" value="FecR_C"/>
    <property type="match status" value="1"/>
</dbReference>
<evidence type="ECO:0000313" key="4">
    <source>
        <dbReference type="EMBL" id="TKC62039.1"/>
    </source>
</evidence>
<proteinExistence type="predicted"/>
<dbReference type="Gene3D" id="3.55.50.30">
    <property type="match status" value="1"/>
</dbReference>
<evidence type="ECO:0000259" key="2">
    <source>
        <dbReference type="Pfam" id="PF04773"/>
    </source>
</evidence>
<evidence type="ECO:0000313" key="5">
    <source>
        <dbReference type="Proteomes" id="UP000309594"/>
    </source>
</evidence>
<dbReference type="RefSeq" id="WP_136879708.1">
    <property type="nucleotide sequence ID" value="NZ_SWDX01000003.1"/>
</dbReference>
<dbReference type="Pfam" id="PF04773">
    <property type="entry name" value="FecR"/>
    <property type="match status" value="1"/>
</dbReference>
<dbReference type="PANTHER" id="PTHR30273">
    <property type="entry name" value="PERIPLASMIC SIGNAL SENSOR AND SIGMA FACTOR ACTIVATOR FECR-RELATED"/>
    <property type="match status" value="1"/>
</dbReference>
<sequence>MKNQYKLSRLPYKEILQKYLNNSSSAQELELLMLYFQIDDQKELESLVFEEISKEISVDMISCSEIISVKKVHQNLKKILLDDHLNKTTIVKRLWFKAIVAAVVLIVCFIGLRYYLNIAAKESKFATHKTIVPGTRSATLTLSNGQRITLSDAINGKIAQDNGVEIIKNSEGKLIYKINDSNADSKGFNILSTQRGETYDVILPDGSKVFLNAESSIKYEANFNHKQKRTVELTGEAYFEVHKNIQKPFVLKSKTQEIEVLGTHFNVSAYNNEAVKTTLLEGSVKVSTAYTGTASKTLILKPGQLLLNYKDDFKIKQLTNPDDEIAWKLGYFAFDHKSIEEAMNEIARWYDVEIEYVGNFDDVEFGGTMLRASNIRKLLNKIELTGTVKFKVEGRRVMVIR</sequence>
<dbReference type="InterPro" id="IPR012373">
    <property type="entry name" value="Ferrdict_sens_TM"/>
</dbReference>
<comment type="caution">
    <text evidence="4">The sequence shown here is derived from an EMBL/GenBank/DDBJ whole genome shotgun (WGS) entry which is preliminary data.</text>
</comment>
<feature type="domain" description="FecR protein" evidence="2">
    <location>
        <begin position="191"/>
        <end position="285"/>
    </location>
</feature>
<evidence type="ECO:0000259" key="3">
    <source>
        <dbReference type="Pfam" id="PF16344"/>
    </source>
</evidence>
<feature type="transmembrane region" description="Helical" evidence="1">
    <location>
        <begin position="94"/>
        <end position="116"/>
    </location>
</feature>
<evidence type="ECO:0000256" key="1">
    <source>
        <dbReference type="SAM" id="Phobius"/>
    </source>
</evidence>
<dbReference type="InterPro" id="IPR032508">
    <property type="entry name" value="FecR_C"/>
</dbReference>
<protein>
    <submittedName>
        <fullName evidence="4">DUF4974 domain-containing protein</fullName>
    </submittedName>
</protein>
<feature type="domain" description="Protein FecR C-terminal" evidence="3">
    <location>
        <begin position="331"/>
        <end position="399"/>
    </location>
</feature>
<dbReference type="Proteomes" id="UP000309594">
    <property type="component" value="Unassembled WGS sequence"/>
</dbReference>
<keyword evidence="1" id="KW-0472">Membrane</keyword>
<dbReference type="PANTHER" id="PTHR30273:SF2">
    <property type="entry name" value="PROTEIN FECR"/>
    <property type="match status" value="1"/>
</dbReference>
<name>A0A4U1GG25_9SPHI</name>
<dbReference type="EMBL" id="SWDX01000003">
    <property type="protein sequence ID" value="TKC62039.1"/>
    <property type="molecule type" value="Genomic_DNA"/>
</dbReference>
<dbReference type="InterPro" id="IPR006860">
    <property type="entry name" value="FecR"/>
</dbReference>
<gene>
    <name evidence="4" type="ORF">FBD94_07325</name>
</gene>
<dbReference type="GO" id="GO:0016989">
    <property type="term" value="F:sigma factor antagonist activity"/>
    <property type="evidence" value="ECO:0007669"/>
    <property type="project" value="TreeGrafter"/>
</dbReference>